<organism evidence="2 3">
    <name type="scientific">Pseudomonas cremoricolorata</name>
    <dbReference type="NCBI Taxonomy" id="157783"/>
    <lineage>
        <taxon>Bacteria</taxon>
        <taxon>Pseudomonadati</taxon>
        <taxon>Pseudomonadota</taxon>
        <taxon>Gammaproteobacteria</taxon>
        <taxon>Pseudomonadales</taxon>
        <taxon>Pseudomonadaceae</taxon>
        <taxon>Pseudomonas</taxon>
    </lineage>
</organism>
<dbReference type="KEGG" id="psw:LK03_16460"/>
<evidence type="ECO:0000256" key="1">
    <source>
        <dbReference type="SAM" id="Phobius"/>
    </source>
</evidence>
<dbReference type="eggNOG" id="COG4723">
    <property type="taxonomic scope" value="Bacteria"/>
</dbReference>
<evidence type="ECO:0000313" key="2">
    <source>
        <dbReference type="EMBL" id="AIR90762.1"/>
    </source>
</evidence>
<keyword evidence="1" id="KW-1133">Transmembrane helix</keyword>
<feature type="transmembrane region" description="Helical" evidence="1">
    <location>
        <begin position="132"/>
        <end position="151"/>
    </location>
</feature>
<proteinExistence type="predicted"/>
<dbReference type="STRING" id="157783.LK03_16460"/>
<protein>
    <submittedName>
        <fullName evidence="2">Bacteriophage lambda tail assembly I</fullName>
    </submittedName>
</protein>
<dbReference type="OrthoDB" id="5617695at2"/>
<keyword evidence="1" id="KW-0472">Membrane</keyword>
<reference evidence="2 3" key="1">
    <citation type="submission" date="2014-09" db="EMBL/GenBank/DDBJ databases">
        <authorList>
            <person name="Chan K.-G."/>
        </authorList>
    </citation>
    <scope>NUCLEOTIDE SEQUENCE [LARGE SCALE GENOMIC DNA]</scope>
    <source>
        <strain evidence="2 3">ND07</strain>
    </source>
</reference>
<evidence type="ECO:0000313" key="3">
    <source>
        <dbReference type="Proteomes" id="UP000029493"/>
    </source>
</evidence>
<accession>A0A089WVY8</accession>
<keyword evidence="3" id="KW-1185">Reference proteome</keyword>
<dbReference type="EMBL" id="CP009455">
    <property type="protein sequence ID" value="AIR90762.1"/>
    <property type="molecule type" value="Genomic_DNA"/>
</dbReference>
<feature type="transmembrane region" description="Helical" evidence="1">
    <location>
        <begin position="105"/>
        <end position="126"/>
    </location>
</feature>
<dbReference type="RefSeq" id="WP_038413393.1">
    <property type="nucleotide sequence ID" value="NZ_CP009455.1"/>
</dbReference>
<dbReference type="AlphaFoldDB" id="A0A089WVY8"/>
<sequence>MNATAAHYEPLTVIKLSGSLARRFGRTHRRAIDSGSSWEVFQALKSTLAGFEQEIRRLDRLGLRFAVFRNQQNVGADAFARSGTRELRIVPVLGGSKRAGGMQTVIGLALIIVASIASGGLGAAFAASAGGWGSVAVAGASMALGGVMQLLSPQAQGLSTSAAAENRPSYAFGSARNTTASGNPVPICIGQRRWGGAIISASIEAQDKA</sequence>
<keyword evidence="1" id="KW-0812">Transmembrane</keyword>
<gene>
    <name evidence="2" type="ORF">LK03_16460</name>
</gene>
<name>A0A089WVY8_9PSED</name>
<dbReference type="Proteomes" id="UP000029493">
    <property type="component" value="Chromosome"/>
</dbReference>